<evidence type="ECO:0000313" key="2">
    <source>
        <dbReference type="Proteomes" id="UP000305095"/>
    </source>
</evidence>
<gene>
    <name evidence="1" type="ORF">FDV58_07060</name>
</gene>
<protein>
    <submittedName>
        <fullName evidence="1">Uncharacterized protein</fullName>
    </submittedName>
</protein>
<comment type="caution">
    <text evidence="1">The sequence shown here is derived from an EMBL/GenBank/DDBJ whole genome shotgun (WGS) entry which is preliminary data.</text>
</comment>
<accession>A0A4U6S7R2</accession>
<evidence type="ECO:0000313" key="1">
    <source>
        <dbReference type="EMBL" id="TKV82252.1"/>
    </source>
</evidence>
<name>A0A4U6S7R2_BRAEL</name>
<sequence length="82" mass="9104">MASRRCRARVTQSAWCAESRSTPLADRVTALPKDHTGVPRQAAPQLGRPLRIRLEAAERPAPEDAHVLFVGLFEARVQCDLE</sequence>
<reference evidence="1 2" key="1">
    <citation type="submission" date="2019-05" db="EMBL/GenBank/DDBJ databases">
        <title>Draft Genome of Bradyrhizobium elkanii strain SEMIA 938, Used in Commercial Inoculants for Lupinus spp. in Brazil.</title>
        <authorList>
            <person name="Hungria M."/>
            <person name="Delamuta J.R.M."/>
            <person name="Ribeiro R.A."/>
            <person name="Nogueira M.A."/>
        </authorList>
    </citation>
    <scope>NUCLEOTIDE SEQUENCE [LARGE SCALE GENOMIC DNA]</scope>
    <source>
        <strain evidence="1 2">Semia 938</strain>
    </source>
</reference>
<dbReference type="EMBL" id="SZZP01000004">
    <property type="protein sequence ID" value="TKV82252.1"/>
    <property type="molecule type" value="Genomic_DNA"/>
</dbReference>
<proteinExistence type="predicted"/>
<dbReference type="AlphaFoldDB" id="A0A4U6S7R2"/>
<organism evidence="1 2">
    <name type="scientific">Bradyrhizobium elkanii</name>
    <dbReference type="NCBI Taxonomy" id="29448"/>
    <lineage>
        <taxon>Bacteria</taxon>
        <taxon>Pseudomonadati</taxon>
        <taxon>Pseudomonadota</taxon>
        <taxon>Alphaproteobacteria</taxon>
        <taxon>Hyphomicrobiales</taxon>
        <taxon>Nitrobacteraceae</taxon>
        <taxon>Bradyrhizobium</taxon>
    </lineage>
</organism>
<dbReference type="Proteomes" id="UP000305095">
    <property type="component" value="Unassembled WGS sequence"/>
</dbReference>